<proteinExistence type="predicted"/>
<gene>
    <name evidence="2" type="ORF">BIW11_05885</name>
</gene>
<evidence type="ECO:0000313" key="3">
    <source>
        <dbReference type="Proteomes" id="UP000192247"/>
    </source>
</evidence>
<organism evidence="2 3">
    <name type="scientific">Tropilaelaps mercedesae</name>
    <dbReference type="NCBI Taxonomy" id="418985"/>
    <lineage>
        <taxon>Eukaryota</taxon>
        <taxon>Metazoa</taxon>
        <taxon>Ecdysozoa</taxon>
        <taxon>Arthropoda</taxon>
        <taxon>Chelicerata</taxon>
        <taxon>Arachnida</taxon>
        <taxon>Acari</taxon>
        <taxon>Parasitiformes</taxon>
        <taxon>Mesostigmata</taxon>
        <taxon>Gamasina</taxon>
        <taxon>Dermanyssoidea</taxon>
        <taxon>Laelapidae</taxon>
        <taxon>Tropilaelaps</taxon>
    </lineage>
</organism>
<feature type="region of interest" description="Disordered" evidence="1">
    <location>
        <begin position="188"/>
        <end position="217"/>
    </location>
</feature>
<comment type="caution">
    <text evidence="2">The sequence shown here is derived from an EMBL/GenBank/DDBJ whole genome shotgun (WGS) entry which is preliminary data.</text>
</comment>
<name>A0A1V9Y0F7_9ACAR</name>
<evidence type="ECO:0000256" key="1">
    <source>
        <dbReference type="SAM" id="MobiDB-lite"/>
    </source>
</evidence>
<feature type="compositionally biased region" description="Basic and acidic residues" evidence="1">
    <location>
        <begin position="188"/>
        <end position="199"/>
    </location>
</feature>
<reference evidence="2 3" key="1">
    <citation type="journal article" date="2017" name="Gigascience">
        <title>Draft genome of the honey bee ectoparasitic mite, Tropilaelaps mercedesae, is shaped by the parasitic life history.</title>
        <authorList>
            <person name="Dong X."/>
            <person name="Armstrong S.D."/>
            <person name="Xia D."/>
            <person name="Makepeace B.L."/>
            <person name="Darby A.C."/>
            <person name="Kadowaki T."/>
        </authorList>
    </citation>
    <scope>NUCLEOTIDE SEQUENCE [LARGE SCALE GENOMIC DNA]</scope>
    <source>
        <strain evidence="2">Wuxi-XJTLU</strain>
    </source>
</reference>
<feature type="compositionally biased region" description="Low complexity" evidence="1">
    <location>
        <begin position="202"/>
        <end position="211"/>
    </location>
</feature>
<sequence length="313" mass="34488">MFRKTLVSDRRSDTRAAHLGGDLAGSTFINSPIISAISATNKSSIYSNTIDNGKAGNTYSTVVAAQVTSKTGEDFPQECAIPTGGVKSGPLPEAPLDLLAEIQRELPVCFRSHSSGRHNGLARQNSEKFRDTDSIRFMKQNRLSWWYSPVGSSSAEYHNLIMADGSPDPLHRASQDIYEVVEENFTVRDRTTSKEHEDQITDDQTSSQSKSDGVKKPHDYEVIPEDFFLKQRAIRDGGFITVAAHRTTPASISSASSTNPFFVSTSSRNSIGEMSIAHDVDFFLPVLDSFPEPVQQVCFIHSVRARSVVQKLK</sequence>
<dbReference type="InParanoid" id="A0A1V9Y0F7"/>
<dbReference type="EMBL" id="MNPL01001375">
    <property type="protein sequence ID" value="OQR79226.1"/>
    <property type="molecule type" value="Genomic_DNA"/>
</dbReference>
<dbReference type="Proteomes" id="UP000192247">
    <property type="component" value="Unassembled WGS sequence"/>
</dbReference>
<protein>
    <submittedName>
        <fullName evidence="2">Uncharacterized protein</fullName>
    </submittedName>
</protein>
<evidence type="ECO:0000313" key="2">
    <source>
        <dbReference type="EMBL" id="OQR79226.1"/>
    </source>
</evidence>
<dbReference type="AlphaFoldDB" id="A0A1V9Y0F7"/>
<keyword evidence="3" id="KW-1185">Reference proteome</keyword>
<accession>A0A1V9Y0F7</accession>